<evidence type="ECO:0000256" key="1">
    <source>
        <dbReference type="SAM" id="Phobius"/>
    </source>
</evidence>
<feature type="transmembrane region" description="Helical" evidence="1">
    <location>
        <begin position="21"/>
        <end position="40"/>
    </location>
</feature>
<evidence type="ECO:0000313" key="2">
    <source>
        <dbReference type="EMBL" id="RZF37186.1"/>
    </source>
</evidence>
<name>A0A482WV65_LAOST</name>
<sequence>MVRRVFSIYYRETSQHRFKHKILIMLYCYVMMIAVTRLQFSRLNYRDTDTETNIVDIDLDQTQFRHHRVLRKRLEVVEMSSEALGQAQARLETKLQHLEHRIRLADDAGKEKFHSYEPSFEQRYVCCFVRYFL</sequence>
<proteinExistence type="predicted"/>
<keyword evidence="1" id="KW-1133">Transmembrane helix</keyword>
<dbReference type="Proteomes" id="UP000291343">
    <property type="component" value="Unassembled WGS sequence"/>
</dbReference>
<dbReference type="AlphaFoldDB" id="A0A482WV65"/>
<reference evidence="2 3" key="1">
    <citation type="journal article" date="2017" name="Gigascience">
        <title>Genome sequence of the small brown planthopper, Laodelphax striatellus.</title>
        <authorList>
            <person name="Zhu J."/>
            <person name="Jiang F."/>
            <person name="Wang X."/>
            <person name="Yang P."/>
            <person name="Bao Y."/>
            <person name="Zhao W."/>
            <person name="Wang W."/>
            <person name="Lu H."/>
            <person name="Wang Q."/>
            <person name="Cui N."/>
            <person name="Li J."/>
            <person name="Chen X."/>
            <person name="Luo L."/>
            <person name="Yu J."/>
            <person name="Kang L."/>
            <person name="Cui F."/>
        </authorList>
    </citation>
    <scope>NUCLEOTIDE SEQUENCE [LARGE SCALE GENOMIC DNA]</scope>
    <source>
        <strain evidence="2">Lst14</strain>
    </source>
</reference>
<dbReference type="EMBL" id="QKKF02025184">
    <property type="protein sequence ID" value="RZF37186.1"/>
    <property type="molecule type" value="Genomic_DNA"/>
</dbReference>
<gene>
    <name evidence="2" type="ORF">LSTR_LSTR015806</name>
</gene>
<keyword evidence="1" id="KW-0472">Membrane</keyword>
<keyword evidence="3" id="KW-1185">Reference proteome</keyword>
<organism evidence="2 3">
    <name type="scientific">Laodelphax striatellus</name>
    <name type="common">Small brown planthopper</name>
    <name type="synonym">Delphax striatella</name>
    <dbReference type="NCBI Taxonomy" id="195883"/>
    <lineage>
        <taxon>Eukaryota</taxon>
        <taxon>Metazoa</taxon>
        <taxon>Ecdysozoa</taxon>
        <taxon>Arthropoda</taxon>
        <taxon>Hexapoda</taxon>
        <taxon>Insecta</taxon>
        <taxon>Pterygota</taxon>
        <taxon>Neoptera</taxon>
        <taxon>Paraneoptera</taxon>
        <taxon>Hemiptera</taxon>
        <taxon>Auchenorrhyncha</taxon>
        <taxon>Fulgoroidea</taxon>
        <taxon>Delphacidae</taxon>
        <taxon>Criomorphinae</taxon>
        <taxon>Laodelphax</taxon>
    </lineage>
</organism>
<dbReference type="InParanoid" id="A0A482WV65"/>
<keyword evidence="1" id="KW-0812">Transmembrane</keyword>
<evidence type="ECO:0000313" key="3">
    <source>
        <dbReference type="Proteomes" id="UP000291343"/>
    </source>
</evidence>
<comment type="caution">
    <text evidence="2">The sequence shown here is derived from an EMBL/GenBank/DDBJ whole genome shotgun (WGS) entry which is preliminary data.</text>
</comment>
<protein>
    <submittedName>
        <fullName evidence="2">Uncharacterized protein</fullName>
    </submittedName>
</protein>
<accession>A0A482WV65</accession>